<dbReference type="FunFam" id="3.30.70.2510:FF:000001">
    <property type="entry name" value="tRNA pseudouridine synthase Pus10"/>
    <property type="match status" value="1"/>
</dbReference>
<evidence type="ECO:0000256" key="1">
    <source>
        <dbReference type="ARBA" id="ARBA00009652"/>
    </source>
</evidence>
<evidence type="ECO:0000256" key="3">
    <source>
        <dbReference type="ARBA" id="ARBA00022694"/>
    </source>
</evidence>
<proteinExistence type="inferred from homology"/>
<comment type="similarity">
    <text evidence="1">Belongs to the pseudouridine synthase Pus10 family.</text>
</comment>
<gene>
    <name evidence="7" type="ORF">FLSS-5_0001</name>
</gene>
<dbReference type="SUPFAM" id="SSF55120">
    <property type="entry name" value="Pseudouridine synthase"/>
    <property type="match status" value="1"/>
</dbReference>
<organism evidence="7">
    <name type="scientific">uncultured organism</name>
    <dbReference type="NCBI Taxonomy" id="155900"/>
    <lineage>
        <taxon>unclassified sequences</taxon>
        <taxon>environmental samples</taxon>
    </lineage>
</organism>
<dbReference type="EC" id="5.4.99.25" evidence="2"/>
<feature type="domain" description="Pus10 THUMP" evidence="6">
    <location>
        <begin position="2"/>
        <end position="75"/>
    </location>
</feature>
<sequence>MVENKLSSYELDTVVVGTRVPRRIEKRQEQIWENYGDRYARPIKSELNRIVGRRVQKDLGLEADFERPDANPVLDMENDRVELQVNSLLIYGQYDKYVRGIPQTVWHCKECGGRGCAECNYTGKKYEESVQEIIQAPFIDASRAKDVSFHGAGREDVDARCFGRREFVLELKRPKNRNLELGRIAKKLNESQDSVEVFRISRTEKDRVEEVKTEDSDKSYLAIVELSEKLENLDTEKLEEIPGLVEQRTPERVSHRRADKVRRRRVYWLRPEKLGESRLELTLKTEAGTYVKELISGDGGRTKPSVAEKLGCEARCTRLDVLEIYRK</sequence>
<dbReference type="GO" id="GO:0160148">
    <property type="term" value="F:tRNA pseudouridine(55) synthase activity"/>
    <property type="evidence" value="ECO:0007669"/>
    <property type="project" value="UniProtKB-EC"/>
</dbReference>
<evidence type="ECO:0000256" key="4">
    <source>
        <dbReference type="ARBA" id="ARBA00023235"/>
    </source>
</evidence>
<dbReference type="InterPro" id="IPR048741">
    <property type="entry name" value="Pus10-like_C"/>
</dbReference>
<evidence type="ECO:0000256" key="2">
    <source>
        <dbReference type="ARBA" id="ARBA00012787"/>
    </source>
</evidence>
<dbReference type="EMBL" id="JX684077">
    <property type="protein sequence ID" value="AGF92910.1"/>
    <property type="molecule type" value="Genomic_DNA"/>
</dbReference>
<keyword evidence="4" id="KW-0413">Isomerase</keyword>
<dbReference type="InterPro" id="IPR020103">
    <property type="entry name" value="PsdUridine_synth_cat_dom_sf"/>
</dbReference>
<dbReference type="Gene3D" id="3.30.70.3190">
    <property type="match status" value="1"/>
</dbReference>
<name>M1PP98_9ZZZZ</name>
<keyword evidence="3" id="KW-0819">tRNA processing</keyword>
<dbReference type="PANTHER" id="PTHR21568">
    <property type="entry name" value="TRNA PSEUDOURIDINE SYNTHASE PUS10"/>
    <property type="match status" value="1"/>
</dbReference>
<dbReference type="PANTHER" id="PTHR21568:SF0">
    <property type="entry name" value="TRNA PSEUDOURIDINE SYNTHASE PUS10"/>
    <property type="match status" value="1"/>
</dbReference>
<dbReference type="NCBIfam" id="TIGR01213">
    <property type="entry name" value="pseudo_Pus10arc"/>
    <property type="match status" value="1"/>
</dbReference>
<dbReference type="AlphaFoldDB" id="M1PP98"/>
<dbReference type="InterPro" id="IPR039894">
    <property type="entry name" value="Pus10-like"/>
</dbReference>
<dbReference type="Gene3D" id="3.30.70.2510">
    <property type="match status" value="1"/>
</dbReference>
<feature type="domain" description="Pus10-like C-terminal" evidence="5">
    <location>
        <begin position="90"/>
        <end position="324"/>
    </location>
</feature>
<evidence type="ECO:0000259" key="6">
    <source>
        <dbReference type="Pfam" id="PF22023"/>
    </source>
</evidence>
<dbReference type="Pfam" id="PF22023">
    <property type="entry name" value="Pus10_THUMP_arc"/>
    <property type="match status" value="1"/>
</dbReference>
<protein>
    <recommendedName>
        <fullName evidence="2">tRNA pseudouridine(55) synthase</fullName>
        <ecNumber evidence="2">5.4.99.25</ecNumber>
    </recommendedName>
</protein>
<reference evidence="7" key="1">
    <citation type="journal article" date="2013" name="Syst. Appl. Microbiol.">
        <title>New insights into the archaeal diversity of a hypersaline microbial mat obtained by a metagenomic approach.</title>
        <authorList>
            <person name="Lopez-Lopez A."/>
            <person name="Richter M."/>
            <person name="Pena A."/>
            <person name="Tamames J."/>
            <person name="Rossello-Mora R."/>
        </authorList>
    </citation>
    <scope>NUCLEOTIDE SEQUENCE</scope>
</reference>
<dbReference type="InterPro" id="IPR055174">
    <property type="entry name" value="Pus10_THUMP_arc"/>
</dbReference>
<dbReference type="Pfam" id="PF21238">
    <property type="entry name" value="Pus10_C"/>
    <property type="match status" value="1"/>
</dbReference>
<dbReference type="GO" id="GO:0003723">
    <property type="term" value="F:RNA binding"/>
    <property type="evidence" value="ECO:0007669"/>
    <property type="project" value="InterPro"/>
</dbReference>
<dbReference type="GO" id="GO:0031119">
    <property type="term" value="P:tRNA pseudouridine synthesis"/>
    <property type="evidence" value="ECO:0007669"/>
    <property type="project" value="TreeGrafter"/>
</dbReference>
<evidence type="ECO:0000259" key="5">
    <source>
        <dbReference type="Pfam" id="PF21238"/>
    </source>
</evidence>
<evidence type="ECO:0000313" key="7">
    <source>
        <dbReference type="EMBL" id="AGF92910.1"/>
    </source>
</evidence>
<accession>M1PP98</accession>